<evidence type="ECO:0008006" key="3">
    <source>
        <dbReference type="Google" id="ProtNLM"/>
    </source>
</evidence>
<sequence length="105" mass="12445">MGEVRMDLYLKTQRWRYHRGNREVKKRILDEFCETHGYHRKAAARLLRQLPISDKKPKKLGKKKIYDPSILLEPLKKIWLATDQICGKRLKERSAHMVTALSQTS</sequence>
<proteinExistence type="predicted"/>
<comment type="caution">
    <text evidence="1">The sequence shown here is derived from an EMBL/GenBank/DDBJ whole genome shotgun (WGS) entry which is preliminary data.</text>
</comment>
<dbReference type="PATRIC" id="fig|28084.5.peg.2919"/>
<reference evidence="1 2" key="1">
    <citation type="submission" date="2015-11" db="EMBL/GenBank/DDBJ databases">
        <title>Genomic analysis of 38 Legionella species identifies large and diverse effector repertoires.</title>
        <authorList>
            <person name="Burstein D."/>
            <person name="Amaro F."/>
            <person name="Zusman T."/>
            <person name="Lifshitz Z."/>
            <person name="Cohen O."/>
            <person name="Gilbert J.A."/>
            <person name="Pupko T."/>
            <person name="Shuman H.A."/>
            <person name="Segal G."/>
        </authorList>
    </citation>
    <scope>NUCLEOTIDE SEQUENCE [LARGE SCALE GENOMIC DNA]</scope>
    <source>
        <strain evidence="1 2">ORW</strain>
    </source>
</reference>
<organism evidence="1 2">
    <name type="scientific">Legionella cherrii</name>
    <dbReference type="NCBI Taxonomy" id="28084"/>
    <lineage>
        <taxon>Bacteria</taxon>
        <taxon>Pseudomonadati</taxon>
        <taxon>Pseudomonadota</taxon>
        <taxon>Gammaproteobacteria</taxon>
        <taxon>Legionellales</taxon>
        <taxon>Legionellaceae</taxon>
        <taxon>Legionella</taxon>
    </lineage>
</organism>
<evidence type="ECO:0000313" key="1">
    <source>
        <dbReference type="EMBL" id="KTC80678.1"/>
    </source>
</evidence>
<name>A0A0W0SBC1_9GAMM</name>
<dbReference type="AlphaFoldDB" id="A0A0W0SBC1"/>
<protein>
    <recommendedName>
        <fullName evidence="3">Integrase</fullName>
    </recommendedName>
</protein>
<accession>A0A0W0SBC1</accession>
<dbReference type="Proteomes" id="UP000054921">
    <property type="component" value="Unassembled WGS sequence"/>
</dbReference>
<gene>
    <name evidence="1" type="ORF">Lche_2698</name>
</gene>
<evidence type="ECO:0000313" key="2">
    <source>
        <dbReference type="Proteomes" id="UP000054921"/>
    </source>
</evidence>
<dbReference type="EMBL" id="LNXW01000013">
    <property type="protein sequence ID" value="KTC80678.1"/>
    <property type="molecule type" value="Genomic_DNA"/>
</dbReference>